<dbReference type="GO" id="GO:0016020">
    <property type="term" value="C:membrane"/>
    <property type="evidence" value="ECO:0007669"/>
    <property type="project" value="UniProtKB-SubCell"/>
</dbReference>
<keyword evidence="5" id="KW-0571">Peptide transport</keyword>
<sequence>QLYYGGYPSHAAGVFITLSSQLIGYGIAGLLRDIIVRPTKMLWPMTLPISSLLESLHKNKQQSKARLKVFYIVFFMLFFWTIIPEYIFPVLEGVSIFCLANQHSLVFTNLFGGASGNEGLGFLSVSFDWNYIASLGSPLWYPLYALTNSFIGYLGCIILFMGIYYGNVWNSQNFPFLSQLLFTNNFNSTYYDTYNQTLILNPDSTINEEALRQNGVPWLTGSYLASLITTNMGITATLTHMFLWNFDDIKAGWEWAAPSKLKKWIQPSTYKFWANQQSSEEQLEEKLNDTSLDPHYRLMLRNKYVETPQWWWGAILVASFIAGIVCLYAMKSTLPWWGFIIANLLTLLFMLFFGAQMGLTGFQFNIQPICQMLAGYMFPRRPLANGTSPRQGPAACPERASVTAMYFLRASRRMRHWSVVQLSHDVDGTNIWSGANVQQFNSLAISWSIAKDMFSVGARYQWVTLSFLLGFAVPIPFWVAYRFWRKKIFAYLNLSIILWYMGWLVTGINASCLSYFILGFASQWWLRKYHPHLFNKYNYIVSAALDGGTQVCVFILTFAVFGDGGPPHPFPCVHPIRILDAVRCKQFLLTSLTNRTWAGNPDTTIHNLDYCMVNPANNG</sequence>
<dbReference type="PANTHER" id="PTHR22601">
    <property type="entry name" value="ISP4 LIKE PROTEIN"/>
    <property type="match status" value="1"/>
</dbReference>
<comment type="subcellular location">
    <subcellularLocation>
        <location evidence="1">Membrane</location>
        <topology evidence="1">Multi-pass membrane protein</topology>
    </subcellularLocation>
</comment>
<keyword evidence="7 9" id="KW-1133">Transmembrane helix</keyword>
<evidence type="ECO:0000256" key="9">
    <source>
        <dbReference type="SAM" id="Phobius"/>
    </source>
</evidence>
<dbReference type="Pfam" id="PF03169">
    <property type="entry name" value="OPT"/>
    <property type="match status" value="2"/>
</dbReference>
<accession>A0A0F4Z432</accession>
<dbReference type="GeneID" id="25313721"/>
<dbReference type="GO" id="GO:0015031">
    <property type="term" value="P:protein transport"/>
    <property type="evidence" value="ECO:0007669"/>
    <property type="project" value="UniProtKB-KW"/>
</dbReference>
<comment type="similarity">
    <text evidence="2">Belongs to the oligopeptide OPT transporter family.</text>
</comment>
<feature type="transmembrane region" description="Helical" evidence="9">
    <location>
        <begin position="310"/>
        <end position="330"/>
    </location>
</feature>
<evidence type="ECO:0000256" key="2">
    <source>
        <dbReference type="ARBA" id="ARBA00008807"/>
    </source>
</evidence>
<name>A0A0F4Z432_RASE3</name>
<feature type="transmembrane region" description="Helical" evidence="9">
    <location>
        <begin position="539"/>
        <end position="561"/>
    </location>
</feature>
<reference evidence="10 11" key="1">
    <citation type="submission" date="2015-04" db="EMBL/GenBank/DDBJ databases">
        <authorList>
            <person name="Heijne W.H."/>
            <person name="Fedorova N.D."/>
            <person name="Nierman W.C."/>
            <person name="Vollebregt A.W."/>
            <person name="Zhao Z."/>
            <person name="Wu L."/>
            <person name="Kumar M."/>
            <person name="Stam H."/>
            <person name="van den Berg M.A."/>
            <person name="Pel H.J."/>
        </authorList>
    </citation>
    <scope>NUCLEOTIDE SEQUENCE [LARGE SCALE GENOMIC DNA]</scope>
    <source>
        <strain evidence="10 11">CBS 393.64</strain>
    </source>
</reference>
<keyword evidence="3" id="KW-0813">Transport</keyword>
<feature type="transmembrane region" description="Helical" evidence="9">
    <location>
        <begin position="336"/>
        <end position="355"/>
    </location>
</feature>
<dbReference type="GO" id="GO:0035673">
    <property type="term" value="F:oligopeptide transmembrane transporter activity"/>
    <property type="evidence" value="ECO:0007669"/>
    <property type="project" value="InterPro"/>
</dbReference>
<evidence type="ECO:0000313" key="11">
    <source>
        <dbReference type="Proteomes" id="UP000053958"/>
    </source>
</evidence>
<feature type="transmembrane region" description="Helical" evidence="9">
    <location>
        <begin position="143"/>
        <end position="165"/>
    </location>
</feature>
<dbReference type="AlphaFoldDB" id="A0A0F4Z432"/>
<dbReference type="OrthoDB" id="9986677at2759"/>
<evidence type="ECO:0000256" key="4">
    <source>
        <dbReference type="ARBA" id="ARBA00022692"/>
    </source>
</evidence>
<dbReference type="InterPro" id="IPR004648">
    <property type="entry name" value="Oligpept_transpt"/>
</dbReference>
<evidence type="ECO:0000256" key="1">
    <source>
        <dbReference type="ARBA" id="ARBA00004141"/>
    </source>
</evidence>
<feature type="transmembrane region" description="Helical" evidence="9">
    <location>
        <begin position="12"/>
        <end position="31"/>
    </location>
</feature>
<evidence type="ECO:0000256" key="3">
    <source>
        <dbReference type="ARBA" id="ARBA00022448"/>
    </source>
</evidence>
<keyword evidence="4 9" id="KW-0812">Transmembrane</keyword>
<evidence type="ECO:0000256" key="5">
    <source>
        <dbReference type="ARBA" id="ARBA00022856"/>
    </source>
</evidence>
<evidence type="ECO:0000256" key="7">
    <source>
        <dbReference type="ARBA" id="ARBA00022989"/>
    </source>
</evidence>
<keyword evidence="11" id="KW-1185">Reference proteome</keyword>
<gene>
    <name evidence="10" type="ORF">T310_1370</name>
</gene>
<feature type="transmembrane region" description="Helical" evidence="9">
    <location>
        <begin position="69"/>
        <end position="87"/>
    </location>
</feature>
<comment type="caution">
    <text evidence="10">The sequence shown here is derived from an EMBL/GenBank/DDBJ whole genome shotgun (WGS) entry which is preliminary data.</text>
</comment>
<dbReference type="RefSeq" id="XP_013331235.1">
    <property type="nucleotide sequence ID" value="XM_013475781.1"/>
</dbReference>
<keyword evidence="6" id="KW-0653">Protein transport</keyword>
<feature type="transmembrane region" description="Helical" evidence="9">
    <location>
        <begin position="462"/>
        <end position="484"/>
    </location>
</feature>
<evidence type="ECO:0000313" key="10">
    <source>
        <dbReference type="EMBL" id="KKA24623.1"/>
    </source>
</evidence>
<evidence type="ECO:0000256" key="8">
    <source>
        <dbReference type="ARBA" id="ARBA00023136"/>
    </source>
</evidence>
<feature type="non-terminal residue" evidence="10">
    <location>
        <position position="1"/>
    </location>
</feature>
<dbReference type="Proteomes" id="UP000053958">
    <property type="component" value="Unassembled WGS sequence"/>
</dbReference>
<keyword evidence="8 9" id="KW-0472">Membrane</keyword>
<proteinExistence type="inferred from homology"/>
<feature type="transmembrane region" description="Helical" evidence="9">
    <location>
        <begin position="496"/>
        <end position="518"/>
    </location>
</feature>
<evidence type="ECO:0000256" key="6">
    <source>
        <dbReference type="ARBA" id="ARBA00022927"/>
    </source>
</evidence>
<organism evidence="10 11">
    <name type="scientific">Rasamsonia emersonii (strain ATCC 16479 / CBS 393.64 / IMI 116815)</name>
    <dbReference type="NCBI Taxonomy" id="1408163"/>
    <lineage>
        <taxon>Eukaryota</taxon>
        <taxon>Fungi</taxon>
        <taxon>Dikarya</taxon>
        <taxon>Ascomycota</taxon>
        <taxon>Pezizomycotina</taxon>
        <taxon>Eurotiomycetes</taxon>
        <taxon>Eurotiomycetidae</taxon>
        <taxon>Eurotiales</taxon>
        <taxon>Trichocomaceae</taxon>
        <taxon>Rasamsonia</taxon>
    </lineage>
</organism>
<dbReference type="EMBL" id="LASV01000056">
    <property type="protein sequence ID" value="KKA24623.1"/>
    <property type="molecule type" value="Genomic_DNA"/>
</dbReference>
<dbReference type="InterPro" id="IPR004813">
    <property type="entry name" value="OPT"/>
</dbReference>
<protein>
    <submittedName>
        <fullName evidence="10">Peptide transporter MTD1</fullName>
    </submittedName>
</protein>